<gene>
    <name evidence="1" type="ORF">E8M01_04690</name>
</gene>
<name>A0A4D7AXV2_9HYPH</name>
<dbReference type="KEGG" id="pstg:E8M01_04690"/>
<dbReference type="PIRSF" id="PIRSF034110">
    <property type="entry name" value="DUF1203"/>
    <property type="match status" value="1"/>
</dbReference>
<reference evidence="1 2" key="1">
    <citation type="submission" date="2019-04" db="EMBL/GenBank/DDBJ databases">
        <title>Phreatobacter aquaticus sp. nov.</title>
        <authorList>
            <person name="Choi A."/>
        </authorList>
    </citation>
    <scope>NUCLEOTIDE SEQUENCE [LARGE SCALE GENOMIC DNA]</scope>
    <source>
        <strain evidence="1 2">KCTC 52518</strain>
    </source>
</reference>
<dbReference type="AlphaFoldDB" id="A0A4D7AXV2"/>
<evidence type="ECO:0000313" key="2">
    <source>
        <dbReference type="Proteomes" id="UP000298781"/>
    </source>
</evidence>
<dbReference type="EMBL" id="CP039690">
    <property type="protein sequence ID" value="QCI63598.1"/>
    <property type="molecule type" value="Genomic_DNA"/>
</dbReference>
<dbReference type="Proteomes" id="UP000298781">
    <property type="component" value="Chromosome"/>
</dbReference>
<dbReference type="RefSeq" id="WP_136959055.1">
    <property type="nucleotide sequence ID" value="NZ_CP039690.1"/>
</dbReference>
<sequence length="156" mass="17514">MHQFRCIPLDTGFAEKTRKSAIDDFGYPITRRVEAGKTYPCRHCLTEAPADNGMLLLSYQVPKPRSVYGHPTAIFMCGTECSQFTAENTIPDIVRNRLVVLRSYDEDGMAIYDANELVEGKECDGTLQMLLGRKDVAHVNVHTARAGCMLCRIERV</sequence>
<proteinExistence type="predicted"/>
<accession>A0A4D7AXV2</accession>
<dbReference type="Pfam" id="PF06718">
    <property type="entry name" value="DUF1203"/>
    <property type="match status" value="1"/>
</dbReference>
<dbReference type="InterPro" id="IPR009593">
    <property type="entry name" value="DUF1203"/>
</dbReference>
<keyword evidence="2" id="KW-1185">Reference proteome</keyword>
<dbReference type="OrthoDB" id="118609at2"/>
<organism evidence="1 2">
    <name type="scientific">Phreatobacter stygius</name>
    <dbReference type="NCBI Taxonomy" id="1940610"/>
    <lineage>
        <taxon>Bacteria</taxon>
        <taxon>Pseudomonadati</taxon>
        <taxon>Pseudomonadota</taxon>
        <taxon>Alphaproteobacteria</taxon>
        <taxon>Hyphomicrobiales</taxon>
        <taxon>Phreatobacteraceae</taxon>
        <taxon>Phreatobacter</taxon>
    </lineage>
</organism>
<evidence type="ECO:0000313" key="1">
    <source>
        <dbReference type="EMBL" id="QCI63598.1"/>
    </source>
</evidence>
<protein>
    <submittedName>
        <fullName evidence="1">DUF1203 domain-containing protein</fullName>
    </submittedName>
</protein>